<proteinExistence type="predicted"/>
<keyword evidence="2" id="KW-0812">Transmembrane</keyword>
<evidence type="ECO:0000313" key="3">
    <source>
        <dbReference type="EMBL" id="GMS78230.1"/>
    </source>
</evidence>
<feature type="compositionally biased region" description="Low complexity" evidence="1">
    <location>
        <begin position="172"/>
        <end position="185"/>
    </location>
</feature>
<name>A0AAV5S745_9BILA</name>
<dbReference type="Proteomes" id="UP001432027">
    <property type="component" value="Unassembled WGS sequence"/>
</dbReference>
<keyword evidence="4" id="KW-1185">Reference proteome</keyword>
<sequence>AEMASIHKSPGRESLVSDTASEKEPHTTVVVEAEATPKKRSCRKNILILTIVILSMTLGCMVYLTARRTQLPKMCEDMSYPHDSSEWNHWCGQHAKAERKQDLVSARLGRSVKGGQTDEGLNWNREQHALADLESGTPHRADEGTRRMFKERIVVPILGRPGSSSFPYAFVAPRPSASPSQSQSQKPMNEYN</sequence>
<keyword evidence="2" id="KW-0472">Membrane</keyword>
<keyword evidence="2" id="KW-1133">Transmembrane helix</keyword>
<dbReference type="AlphaFoldDB" id="A0AAV5S745"/>
<accession>A0AAV5S745</accession>
<feature type="region of interest" description="Disordered" evidence="1">
    <location>
        <begin position="1"/>
        <end position="27"/>
    </location>
</feature>
<feature type="non-terminal residue" evidence="3">
    <location>
        <position position="1"/>
    </location>
</feature>
<reference evidence="3" key="1">
    <citation type="submission" date="2023-10" db="EMBL/GenBank/DDBJ databases">
        <title>Genome assembly of Pristionchus species.</title>
        <authorList>
            <person name="Yoshida K."/>
            <person name="Sommer R.J."/>
        </authorList>
    </citation>
    <scope>NUCLEOTIDE SEQUENCE</scope>
    <source>
        <strain evidence="3">RS0144</strain>
    </source>
</reference>
<feature type="region of interest" description="Disordered" evidence="1">
    <location>
        <begin position="170"/>
        <end position="192"/>
    </location>
</feature>
<feature type="transmembrane region" description="Helical" evidence="2">
    <location>
        <begin position="46"/>
        <end position="66"/>
    </location>
</feature>
<dbReference type="EMBL" id="BTSX01000001">
    <property type="protein sequence ID" value="GMS78230.1"/>
    <property type="molecule type" value="Genomic_DNA"/>
</dbReference>
<protein>
    <submittedName>
        <fullName evidence="3">Uncharacterized protein</fullName>
    </submittedName>
</protein>
<evidence type="ECO:0000313" key="4">
    <source>
        <dbReference type="Proteomes" id="UP001432027"/>
    </source>
</evidence>
<comment type="caution">
    <text evidence="3">The sequence shown here is derived from an EMBL/GenBank/DDBJ whole genome shotgun (WGS) entry which is preliminary data.</text>
</comment>
<evidence type="ECO:0000256" key="1">
    <source>
        <dbReference type="SAM" id="MobiDB-lite"/>
    </source>
</evidence>
<organism evidence="3 4">
    <name type="scientific">Pristionchus entomophagus</name>
    <dbReference type="NCBI Taxonomy" id="358040"/>
    <lineage>
        <taxon>Eukaryota</taxon>
        <taxon>Metazoa</taxon>
        <taxon>Ecdysozoa</taxon>
        <taxon>Nematoda</taxon>
        <taxon>Chromadorea</taxon>
        <taxon>Rhabditida</taxon>
        <taxon>Rhabditina</taxon>
        <taxon>Diplogasteromorpha</taxon>
        <taxon>Diplogasteroidea</taxon>
        <taxon>Neodiplogasteridae</taxon>
        <taxon>Pristionchus</taxon>
    </lineage>
</organism>
<gene>
    <name evidence="3" type="ORF">PENTCL1PPCAC_405</name>
</gene>
<evidence type="ECO:0000256" key="2">
    <source>
        <dbReference type="SAM" id="Phobius"/>
    </source>
</evidence>